<evidence type="ECO:0000256" key="2">
    <source>
        <dbReference type="ARBA" id="ARBA00022692"/>
    </source>
</evidence>
<proteinExistence type="predicted"/>
<name>A0ABQ2URQ3_9ACTN</name>
<evidence type="ECO:0000256" key="1">
    <source>
        <dbReference type="ARBA" id="ARBA00004141"/>
    </source>
</evidence>
<dbReference type="EMBL" id="BMRP01000003">
    <property type="protein sequence ID" value="GGU50558.1"/>
    <property type="molecule type" value="Genomic_DNA"/>
</dbReference>
<evidence type="ECO:0000256" key="5">
    <source>
        <dbReference type="SAM" id="Phobius"/>
    </source>
</evidence>
<organism evidence="7 8">
    <name type="scientific">Streptomyces albospinus</name>
    <dbReference type="NCBI Taxonomy" id="285515"/>
    <lineage>
        <taxon>Bacteria</taxon>
        <taxon>Bacillati</taxon>
        <taxon>Actinomycetota</taxon>
        <taxon>Actinomycetes</taxon>
        <taxon>Kitasatosporales</taxon>
        <taxon>Streptomycetaceae</taxon>
        <taxon>Streptomyces</taxon>
    </lineage>
</organism>
<sequence>MPRRALPAGASVACLSVIAAWVPPDVVFRFLINSCDAIALFVHLSIAVAQVRMPCRLERDVPERLTLTIWLFPWLSRVVVGLMAGVIGATAFLPDSRAQFRLGLLTPAVVLAAYEIRRRVRRSRGSARGQAVRGATDGLHSLMHTLRKALEFTLLNSLGRLSEADRVQLPVSR</sequence>
<feature type="domain" description="Amino acid permease/ SLC12A" evidence="6">
    <location>
        <begin position="2"/>
        <end position="97"/>
    </location>
</feature>
<evidence type="ECO:0000313" key="8">
    <source>
        <dbReference type="Proteomes" id="UP000654471"/>
    </source>
</evidence>
<keyword evidence="3 5" id="KW-1133">Transmembrane helix</keyword>
<feature type="transmembrane region" description="Helical" evidence="5">
    <location>
        <begin position="30"/>
        <end position="49"/>
    </location>
</feature>
<keyword evidence="8" id="KW-1185">Reference proteome</keyword>
<reference evidence="8" key="1">
    <citation type="journal article" date="2019" name="Int. J. Syst. Evol. Microbiol.">
        <title>The Global Catalogue of Microorganisms (GCM) 10K type strain sequencing project: providing services to taxonomists for standard genome sequencing and annotation.</title>
        <authorList>
            <consortium name="The Broad Institute Genomics Platform"/>
            <consortium name="The Broad Institute Genome Sequencing Center for Infectious Disease"/>
            <person name="Wu L."/>
            <person name="Ma J."/>
        </authorList>
    </citation>
    <scope>NUCLEOTIDE SEQUENCE [LARGE SCALE GENOMIC DNA]</scope>
    <source>
        <strain evidence="8">JCM 3399</strain>
    </source>
</reference>
<protein>
    <recommendedName>
        <fullName evidence="6">Amino acid permease/ SLC12A domain-containing protein</fullName>
    </recommendedName>
</protein>
<feature type="transmembrane region" description="Helical" evidence="5">
    <location>
        <begin position="98"/>
        <end position="116"/>
    </location>
</feature>
<dbReference type="Pfam" id="PF00324">
    <property type="entry name" value="AA_permease"/>
    <property type="match status" value="1"/>
</dbReference>
<keyword evidence="4 5" id="KW-0472">Membrane</keyword>
<evidence type="ECO:0000256" key="4">
    <source>
        <dbReference type="ARBA" id="ARBA00023136"/>
    </source>
</evidence>
<comment type="subcellular location">
    <subcellularLocation>
        <location evidence="1">Membrane</location>
        <topology evidence="1">Multi-pass membrane protein</topology>
    </subcellularLocation>
</comment>
<dbReference type="InterPro" id="IPR004841">
    <property type="entry name" value="AA-permease/SLC12A_dom"/>
</dbReference>
<evidence type="ECO:0000256" key="3">
    <source>
        <dbReference type="ARBA" id="ARBA00022989"/>
    </source>
</evidence>
<accession>A0ABQ2URQ3</accession>
<evidence type="ECO:0000259" key="6">
    <source>
        <dbReference type="Pfam" id="PF00324"/>
    </source>
</evidence>
<evidence type="ECO:0000313" key="7">
    <source>
        <dbReference type="EMBL" id="GGU50558.1"/>
    </source>
</evidence>
<gene>
    <name evidence="7" type="ORF">GCM10010211_13650</name>
</gene>
<feature type="transmembrane region" description="Helical" evidence="5">
    <location>
        <begin position="70"/>
        <end position="92"/>
    </location>
</feature>
<comment type="caution">
    <text evidence="7">The sequence shown here is derived from an EMBL/GenBank/DDBJ whole genome shotgun (WGS) entry which is preliminary data.</text>
</comment>
<dbReference type="Proteomes" id="UP000654471">
    <property type="component" value="Unassembled WGS sequence"/>
</dbReference>
<keyword evidence="2 5" id="KW-0812">Transmembrane</keyword>